<organism evidence="2">
    <name type="scientific">Anguilla anguilla</name>
    <name type="common">European freshwater eel</name>
    <name type="synonym">Muraena anguilla</name>
    <dbReference type="NCBI Taxonomy" id="7936"/>
    <lineage>
        <taxon>Eukaryota</taxon>
        <taxon>Metazoa</taxon>
        <taxon>Chordata</taxon>
        <taxon>Craniata</taxon>
        <taxon>Vertebrata</taxon>
        <taxon>Euteleostomi</taxon>
        <taxon>Actinopterygii</taxon>
        <taxon>Neopterygii</taxon>
        <taxon>Teleostei</taxon>
        <taxon>Anguilliformes</taxon>
        <taxon>Anguillidae</taxon>
        <taxon>Anguilla</taxon>
    </lineage>
</organism>
<evidence type="ECO:0000256" key="1">
    <source>
        <dbReference type="SAM" id="SignalP"/>
    </source>
</evidence>
<evidence type="ECO:0000313" key="2">
    <source>
        <dbReference type="EMBL" id="JAH73391.1"/>
    </source>
</evidence>
<protein>
    <submittedName>
        <fullName evidence="2">Uncharacterized protein</fullName>
    </submittedName>
</protein>
<name>A0A0E9V5X5_ANGAN</name>
<sequence length="51" mass="5861">MHNCTSMCIYFAALFLGVRAVLDDLHTLAISYAVSSQKRKWLWNALQCKIE</sequence>
<dbReference type="AlphaFoldDB" id="A0A0E9V5X5"/>
<proteinExistence type="predicted"/>
<feature type="signal peptide" evidence="1">
    <location>
        <begin position="1"/>
        <end position="20"/>
    </location>
</feature>
<feature type="chain" id="PRO_5002433711" evidence="1">
    <location>
        <begin position="21"/>
        <end position="51"/>
    </location>
</feature>
<reference evidence="2" key="2">
    <citation type="journal article" date="2015" name="Fish Shellfish Immunol.">
        <title>Early steps in the European eel (Anguilla anguilla)-Vibrio vulnificus interaction in the gills: Role of the RtxA13 toxin.</title>
        <authorList>
            <person name="Callol A."/>
            <person name="Pajuelo D."/>
            <person name="Ebbesson L."/>
            <person name="Teles M."/>
            <person name="MacKenzie S."/>
            <person name="Amaro C."/>
        </authorList>
    </citation>
    <scope>NUCLEOTIDE SEQUENCE</scope>
</reference>
<reference evidence="2" key="1">
    <citation type="submission" date="2014-11" db="EMBL/GenBank/DDBJ databases">
        <authorList>
            <person name="Amaro Gonzalez C."/>
        </authorList>
    </citation>
    <scope>NUCLEOTIDE SEQUENCE</scope>
</reference>
<keyword evidence="1" id="KW-0732">Signal</keyword>
<accession>A0A0E9V5X5</accession>
<dbReference type="EMBL" id="GBXM01035186">
    <property type="protein sequence ID" value="JAH73391.1"/>
    <property type="molecule type" value="Transcribed_RNA"/>
</dbReference>